<organism evidence="1 2">
    <name type="scientific">Streptococcus macacae NCTC 11558</name>
    <dbReference type="NCBI Taxonomy" id="764298"/>
    <lineage>
        <taxon>Bacteria</taxon>
        <taxon>Bacillati</taxon>
        <taxon>Bacillota</taxon>
        <taxon>Bacilli</taxon>
        <taxon>Lactobacillales</taxon>
        <taxon>Streptococcaceae</taxon>
        <taxon>Streptococcus</taxon>
    </lineage>
</organism>
<proteinExistence type="predicted"/>
<protein>
    <submittedName>
        <fullName evidence="1">Uncharacterized protein</fullName>
    </submittedName>
</protein>
<dbReference type="AlphaFoldDB" id="G5JVG8"/>
<dbReference type="Proteomes" id="UP000003573">
    <property type="component" value="Unassembled WGS sequence"/>
</dbReference>
<dbReference type="STRING" id="764298.STRMA_0742"/>
<comment type="caution">
    <text evidence="1">The sequence shown here is derived from an EMBL/GenBank/DDBJ whole genome shotgun (WGS) entry which is preliminary data.</text>
</comment>
<gene>
    <name evidence="1" type="ORF">STRMA_0742</name>
</gene>
<name>G5JVG8_9STRE</name>
<reference evidence="1 2" key="1">
    <citation type="journal article" date="2014" name="Int. J. Syst. Evol. Microbiol.">
        <title>Phylogenomics and the dynamic genome evolution of the genus Streptococcus.</title>
        <authorList>
            <consortium name="The Broad Institute Genome Sequencing Platform"/>
            <person name="Richards V.P."/>
            <person name="Palmer S.R."/>
            <person name="Pavinski Bitar P.D."/>
            <person name="Qin X."/>
            <person name="Weinstock G.M."/>
            <person name="Highlander S.K."/>
            <person name="Town C.D."/>
            <person name="Burne R.A."/>
            <person name="Stanhope M.J."/>
        </authorList>
    </citation>
    <scope>NUCLEOTIDE SEQUENCE [LARGE SCALE GENOMIC DNA]</scope>
    <source>
        <strain evidence="1 2">NCTC 11558</strain>
    </source>
</reference>
<evidence type="ECO:0000313" key="1">
    <source>
        <dbReference type="EMBL" id="EHJ52118.1"/>
    </source>
</evidence>
<evidence type="ECO:0000313" key="2">
    <source>
        <dbReference type="Proteomes" id="UP000003573"/>
    </source>
</evidence>
<keyword evidence="2" id="KW-1185">Reference proteome</keyword>
<sequence length="38" mass="4593">MIDNIVDEESVLSVWKDVIHSHHYRYSNSFFDSYLAKF</sequence>
<accession>G5JVG8</accession>
<dbReference type="EMBL" id="AEUW02000001">
    <property type="protein sequence ID" value="EHJ52118.1"/>
    <property type="molecule type" value="Genomic_DNA"/>
</dbReference>